<name>K1RJJ5_9ZZZZ</name>
<dbReference type="EMBL" id="AJWZ01011884">
    <property type="protein sequence ID" value="EKC43804.1"/>
    <property type="molecule type" value="Genomic_DNA"/>
</dbReference>
<sequence>AMWQNGAGQALELCAALGKVYGMPGLSFDAGKDLTMDWGDGVLFDRTRTWNEYMSMVTSGLLRPELALAWYFDLPHADAAQLAKIRKELMPQAAQAAPANNEEKKGETQIGA</sequence>
<feature type="non-terminal residue" evidence="2">
    <location>
        <position position="1"/>
    </location>
</feature>
<comment type="caution">
    <text evidence="2">The sequence shown here is derived from an EMBL/GenBank/DDBJ whole genome shotgun (WGS) entry which is preliminary data.</text>
</comment>
<organism evidence="2">
    <name type="scientific">human gut metagenome</name>
    <dbReference type="NCBI Taxonomy" id="408170"/>
    <lineage>
        <taxon>unclassified sequences</taxon>
        <taxon>metagenomes</taxon>
        <taxon>organismal metagenomes</taxon>
    </lineage>
</organism>
<protein>
    <submittedName>
        <fullName evidence="2">Phage minor capsid protein</fullName>
    </submittedName>
</protein>
<evidence type="ECO:0000256" key="1">
    <source>
        <dbReference type="SAM" id="MobiDB-lite"/>
    </source>
</evidence>
<dbReference type="AlphaFoldDB" id="K1RJJ5"/>
<evidence type="ECO:0000313" key="2">
    <source>
        <dbReference type="EMBL" id="EKC43804.1"/>
    </source>
</evidence>
<reference evidence="2" key="1">
    <citation type="journal article" date="2013" name="Environ. Microbiol.">
        <title>Microbiota from the distal guts of lean and obese adolescents exhibit partial functional redundancy besides clear differences in community structure.</title>
        <authorList>
            <person name="Ferrer M."/>
            <person name="Ruiz A."/>
            <person name="Lanza F."/>
            <person name="Haange S.B."/>
            <person name="Oberbach A."/>
            <person name="Till H."/>
            <person name="Bargiela R."/>
            <person name="Campoy C."/>
            <person name="Segura M.T."/>
            <person name="Richter M."/>
            <person name="von Bergen M."/>
            <person name="Seifert J."/>
            <person name="Suarez A."/>
        </authorList>
    </citation>
    <scope>NUCLEOTIDE SEQUENCE</scope>
</reference>
<gene>
    <name evidence="2" type="ORF">OBE_17810</name>
</gene>
<accession>K1RJJ5</accession>
<feature type="compositionally biased region" description="Basic and acidic residues" evidence="1">
    <location>
        <begin position="101"/>
        <end position="112"/>
    </location>
</feature>
<proteinExistence type="predicted"/>
<feature type="region of interest" description="Disordered" evidence="1">
    <location>
        <begin position="93"/>
        <end position="112"/>
    </location>
</feature>